<evidence type="ECO:0000313" key="2">
    <source>
        <dbReference type="EMBL" id="RNA43690.1"/>
    </source>
</evidence>
<keyword evidence="3" id="KW-1185">Reference proteome</keyword>
<evidence type="ECO:0000313" key="3">
    <source>
        <dbReference type="Proteomes" id="UP000276133"/>
    </source>
</evidence>
<gene>
    <name evidence="2" type="ORF">BpHYR1_045953</name>
</gene>
<dbReference type="Proteomes" id="UP000276133">
    <property type="component" value="Unassembled WGS sequence"/>
</dbReference>
<dbReference type="EMBL" id="REGN01000185">
    <property type="protein sequence ID" value="RNA43690.1"/>
    <property type="molecule type" value="Genomic_DNA"/>
</dbReference>
<dbReference type="AlphaFoldDB" id="A0A3M7T7A5"/>
<organism evidence="2 3">
    <name type="scientific">Brachionus plicatilis</name>
    <name type="common">Marine rotifer</name>
    <name type="synonym">Brachionus muelleri</name>
    <dbReference type="NCBI Taxonomy" id="10195"/>
    <lineage>
        <taxon>Eukaryota</taxon>
        <taxon>Metazoa</taxon>
        <taxon>Spiralia</taxon>
        <taxon>Gnathifera</taxon>
        <taxon>Rotifera</taxon>
        <taxon>Eurotatoria</taxon>
        <taxon>Monogononta</taxon>
        <taxon>Pseudotrocha</taxon>
        <taxon>Ploima</taxon>
        <taxon>Brachionidae</taxon>
        <taxon>Brachionus</taxon>
    </lineage>
</organism>
<protein>
    <submittedName>
        <fullName evidence="2">Uncharacterized protein</fullName>
    </submittedName>
</protein>
<sequence length="228" mass="26439">MARRGANLSFDGEKMSYDEFFNGFGYDSVMYIWDEVQQAKAIQFCLSGKAKEAYQSMRADDKNNIETMLKVLKEMEVKPGSHYLNIFNTRTMKPGEKLAKYFRESEVLLNKVIPGLQETFKEQLLKDKVMKSVAAANKLFLELVLDKKWNEIVAQFVKRGEYKSADEVNADGVAIKKFERRGGYNPTNDRKRFDGECFSYQKKGHRKSECRKRLADMRRKGESKDSSE</sequence>
<name>A0A3M7T7A5_BRAPC</name>
<proteinExistence type="predicted"/>
<feature type="region of interest" description="Disordered" evidence="1">
    <location>
        <begin position="209"/>
        <end position="228"/>
    </location>
</feature>
<comment type="caution">
    <text evidence="2">The sequence shown here is derived from an EMBL/GenBank/DDBJ whole genome shotgun (WGS) entry which is preliminary data.</text>
</comment>
<evidence type="ECO:0000256" key="1">
    <source>
        <dbReference type="SAM" id="MobiDB-lite"/>
    </source>
</evidence>
<reference evidence="2 3" key="1">
    <citation type="journal article" date="2018" name="Sci. Rep.">
        <title>Genomic signatures of local adaptation to the degree of environmental predictability in rotifers.</title>
        <authorList>
            <person name="Franch-Gras L."/>
            <person name="Hahn C."/>
            <person name="Garcia-Roger E.M."/>
            <person name="Carmona M.J."/>
            <person name="Serra M."/>
            <person name="Gomez A."/>
        </authorList>
    </citation>
    <scope>NUCLEOTIDE SEQUENCE [LARGE SCALE GENOMIC DNA]</scope>
    <source>
        <strain evidence="2">HYR1</strain>
    </source>
</reference>
<feature type="compositionally biased region" description="Basic and acidic residues" evidence="1">
    <location>
        <begin position="211"/>
        <end position="228"/>
    </location>
</feature>
<accession>A0A3M7T7A5</accession>